<name>A0A1H9GRR2_9PROT</name>
<sequence length="75" mass="9079">MRLLIMGGLLLISFKLGEGFMKNVSEIFESIWCWTYFFIVFFLRLFRIISQKRFVELLFGDSKEFQDEDVLKNRK</sequence>
<dbReference type="EMBL" id="FNLN01000058">
    <property type="protein sequence ID" value="SDU33776.1"/>
    <property type="molecule type" value="Genomic_DNA"/>
</dbReference>
<evidence type="ECO:0000313" key="2">
    <source>
        <dbReference type="EMBL" id="SDU33776.1"/>
    </source>
</evidence>
<evidence type="ECO:0000256" key="1">
    <source>
        <dbReference type="SAM" id="Phobius"/>
    </source>
</evidence>
<keyword evidence="1" id="KW-0812">Transmembrane</keyword>
<evidence type="ECO:0000313" key="4">
    <source>
        <dbReference type="Proteomes" id="UP000181998"/>
    </source>
</evidence>
<proteinExistence type="predicted"/>
<reference evidence="3" key="2">
    <citation type="submission" date="2016-10" db="EMBL/GenBank/DDBJ databases">
        <authorList>
            <person name="de Groot N.N."/>
        </authorList>
    </citation>
    <scope>NUCLEOTIDE SEQUENCE [LARGE SCALE GENOMIC DNA]</scope>
    <source>
        <strain evidence="2">Nm10</strain>
        <strain evidence="3">Nm9</strain>
    </source>
</reference>
<feature type="transmembrane region" description="Helical" evidence="1">
    <location>
        <begin position="27"/>
        <end position="46"/>
    </location>
</feature>
<dbReference type="Proteomes" id="UP000182882">
    <property type="component" value="Unassembled WGS sequence"/>
</dbReference>
<protein>
    <submittedName>
        <fullName evidence="3">Uncharacterized protein</fullName>
    </submittedName>
</protein>
<organism evidence="3 4">
    <name type="scientific">Nitrosomonas ureae</name>
    <dbReference type="NCBI Taxonomy" id="44577"/>
    <lineage>
        <taxon>Bacteria</taxon>
        <taxon>Pseudomonadati</taxon>
        <taxon>Pseudomonadota</taxon>
        <taxon>Betaproteobacteria</taxon>
        <taxon>Nitrosomonadales</taxon>
        <taxon>Nitrosomonadaceae</taxon>
        <taxon>Nitrosomonas</taxon>
    </lineage>
</organism>
<reference evidence="4 5" key="1">
    <citation type="submission" date="2016-10" db="EMBL/GenBank/DDBJ databases">
        <authorList>
            <person name="Varghese N."/>
            <person name="Submissions S."/>
        </authorList>
    </citation>
    <scope>NUCLEOTIDE SEQUENCE [LARGE SCALE GENOMIC DNA]</scope>
    <source>
        <strain evidence="5">Nm10</strain>
        <strain evidence="4">Nm9</strain>
    </source>
</reference>
<evidence type="ECO:0000313" key="3">
    <source>
        <dbReference type="EMBL" id="SEQ52744.1"/>
    </source>
</evidence>
<evidence type="ECO:0000313" key="5">
    <source>
        <dbReference type="Proteomes" id="UP000182882"/>
    </source>
</evidence>
<keyword evidence="1" id="KW-1133">Transmembrane helix</keyword>
<keyword evidence="5" id="KW-1185">Reference proteome</keyword>
<accession>A0A1H9GRR2</accession>
<keyword evidence="1" id="KW-0472">Membrane</keyword>
<dbReference type="EMBL" id="FOFX01000074">
    <property type="protein sequence ID" value="SEQ52744.1"/>
    <property type="molecule type" value="Genomic_DNA"/>
</dbReference>
<dbReference type="AlphaFoldDB" id="A0A1H9GRR2"/>
<gene>
    <name evidence="2" type="ORF">SAMN05216406_1584</name>
    <name evidence="3" type="ORF">SAMN05421510_10744</name>
</gene>
<dbReference type="Proteomes" id="UP000181998">
    <property type="component" value="Unassembled WGS sequence"/>
</dbReference>